<keyword evidence="2" id="KW-1185">Reference proteome</keyword>
<accession>A0ACC2KN04</accession>
<dbReference type="EMBL" id="CM056818">
    <property type="protein sequence ID" value="KAJ8622554.1"/>
    <property type="molecule type" value="Genomic_DNA"/>
</dbReference>
<sequence>MRDAGRAVRDDRERDDGLREREALNRFDEGERKEGKWGEMENLGGLRFFFSSYIRTFQPLDQSPEMNAQDSSSHHSDASSGHHIDGEVVAAATACRQKRRDDSVSPLRCSKKQRIRTLVTGNRGTGFRSVGDRWRRLGSFLTGERTPEEAVACRCCLHHGRRGRDAVAGVQ</sequence>
<dbReference type="Proteomes" id="UP001234297">
    <property type="component" value="Chromosome 10"/>
</dbReference>
<protein>
    <submittedName>
        <fullName evidence="1">Uncharacterized protein</fullName>
    </submittedName>
</protein>
<evidence type="ECO:0000313" key="2">
    <source>
        <dbReference type="Proteomes" id="UP001234297"/>
    </source>
</evidence>
<comment type="caution">
    <text evidence="1">The sequence shown here is derived from an EMBL/GenBank/DDBJ whole genome shotgun (WGS) entry which is preliminary data.</text>
</comment>
<name>A0ACC2KN04_PERAE</name>
<organism evidence="1 2">
    <name type="scientific">Persea americana</name>
    <name type="common">Avocado</name>
    <dbReference type="NCBI Taxonomy" id="3435"/>
    <lineage>
        <taxon>Eukaryota</taxon>
        <taxon>Viridiplantae</taxon>
        <taxon>Streptophyta</taxon>
        <taxon>Embryophyta</taxon>
        <taxon>Tracheophyta</taxon>
        <taxon>Spermatophyta</taxon>
        <taxon>Magnoliopsida</taxon>
        <taxon>Magnoliidae</taxon>
        <taxon>Laurales</taxon>
        <taxon>Lauraceae</taxon>
        <taxon>Persea</taxon>
    </lineage>
</organism>
<reference evidence="1 2" key="1">
    <citation type="journal article" date="2022" name="Hortic Res">
        <title>A haplotype resolved chromosomal level avocado genome allows analysis of novel avocado genes.</title>
        <authorList>
            <person name="Nath O."/>
            <person name="Fletcher S.J."/>
            <person name="Hayward A."/>
            <person name="Shaw L.M."/>
            <person name="Masouleh A.K."/>
            <person name="Furtado A."/>
            <person name="Henry R.J."/>
            <person name="Mitter N."/>
        </authorList>
    </citation>
    <scope>NUCLEOTIDE SEQUENCE [LARGE SCALE GENOMIC DNA]</scope>
    <source>
        <strain evidence="2">cv. Hass</strain>
    </source>
</reference>
<evidence type="ECO:0000313" key="1">
    <source>
        <dbReference type="EMBL" id="KAJ8622554.1"/>
    </source>
</evidence>
<gene>
    <name evidence="1" type="ORF">MRB53_031083</name>
</gene>
<proteinExistence type="predicted"/>